<dbReference type="Proteomes" id="UP001595858">
    <property type="component" value="Unassembled WGS sequence"/>
</dbReference>
<dbReference type="EMBL" id="JBHSIY010000006">
    <property type="protein sequence ID" value="MFC4866378.1"/>
    <property type="molecule type" value="Genomic_DNA"/>
</dbReference>
<evidence type="ECO:0008006" key="4">
    <source>
        <dbReference type="Google" id="ProtNLM"/>
    </source>
</evidence>
<organism evidence="2 3">
    <name type="scientific">Streptomonospora arabica</name>
    <dbReference type="NCBI Taxonomy" id="412417"/>
    <lineage>
        <taxon>Bacteria</taxon>
        <taxon>Bacillati</taxon>
        <taxon>Actinomycetota</taxon>
        <taxon>Actinomycetes</taxon>
        <taxon>Streptosporangiales</taxon>
        <taxon>Nocardiopsidaceae</taxon>
        <taxon>Streptomonospora</taxon>
    </lineage>
</organism>
<name>A0ABV9SK93_9ACTN</name>
<evidence type="ECO:0000256" key="1">
    <source>
        <dbReference type="SAM" id="MobiDB-lite"/>
    </source>
</evidence>
<reference evidence="3" key="1">
    <citation type="journal article" date="2019" name="Int. J. Syst. Evol. Microbiol.">
        <title>The Global Catalogue of Microorganisms (GCM) 10K type strain sequencing project: providing services to taxonomists for standard genome sequencing and annotation.</title>
        <authorList>
            <consortium name="The Broad Institute Genomics Platform"/>
            <consortium name="The Broad Institute Genome Sequencing Center for Infectious Disease"/>
            <person name="Wu L."/>
            <person name="Ma J."/>
        </authorList>
    </citation>
    <scope>NUCLEOTIDE SEQUENCE [LARGE SCALE GENOMIC DNA]</scope>
    <source>
        <strain evidence="3">CGMCC 4.7304</strain>
    </source>
</reference>
<dbReference type="Gene3D" id="2.30.320.10">
    <property type="entry name" value="YwqG-like"/>
    <property type="match status" value="1"/>
</dbReference>
<comment type="caution">
    <text evidence="2">The sequence shown here is derived from an EMBL/GenBank/DDBJ whole genome shotgun (WGS) entry which is preliminary data.</text>
</comment>
<evidence type="ECO:0000313" key="3">
    <source>
        <dbReference type="Proteomes" id="UP001595858"/>
    </source>
</evidence>
<proteinExistence type="predicted"/>
<sequence length="295" mass="32690">MTSESFDKLSRFRTMALAEGIPADDVERWLATARPCARLDGKGDGPVVGRLGGPLMLPAGAPDPWFRLAATIDLAALPEDATDLPLPTDGHLLLFAHPDPDLDDFGYKSLGSALHIRAGTPVEERHVDFGPILGELFGEEFGEFPEGELRLRTDLSLPIHAVVHDPGPPPITMRFPSDHRTVEQRRVWDRVLGAWERSMPDEIVHPGLQLGGYSRDENNEEDPAVLAGREAAEAESTGDLPPSETDIRPEDWVCLAQWWHGIEGLEMAYFSWSIARQDLAEGRFDRVFATMTWNP</sequence>
<feature type="region of interest" description="Disordered" evidence="1">
    <location>
        <begin position="209"/>
        <end position="246"/>
    </location>
</feature>
<evidence type="ECO:0000313" key="2">
    <source>
        <dbReference type="EMBL" id="MFC4866378.1"/>
    </source>
</evidence>
<accession>A0ABV9SK93</accession>
<protein>
    <recommendedName>
        <fullName evidence="4">DUF1963 domain-containing protein</fullName>
    </recommendedName>
</protein>
<gene>
    <name evidence="2" type="ORF">ACFPCZ_07025</name>
</gene>
<dbReference type="RefSeq" id="WP_344140031.1">
    <property type="nucleotide sequence ID" value="NZ_BAAAQI010000001.1"/>
</dbReference>
<keyword evidence="3" id="KW-1185">Reference proteome</keyword>